<dbReference type="Proteomes" id="UP000482155">
    <property type="component" value="Unassembled WGS sequence"/>
</dbReference>
<reference evidence="3 4" key="1">
    <citation type="submission" date="2020-02" db="EMBL/GenBank/DDBJ databases">
        <authorList>
            <person name="Kim M.K."/>
        </authorList>
    </citation>
    <scope>NUCLEOTIDE SEQUENCE [LARGE SCALE GENOMIC DNA]</scope>
    <source>
        <strain evidence="3 4">17J57-3</strain>
    </source>
</reference>
<evidence type="ECO:0000256" key="1">
    <source>
        <dbReference type="SAM" id="Coils"/>
    </source>
</evidence>
<keyword evidence="1" id="KW-0175">Coiled coil</keyword>
<feature type="region of interest" description="Disordered" evidence="2">
    <location>
        <begin position="130"/>
        <end position="229"/>
    </location>
</feature>
<accession>A0A6B3SV56</accession>
<proteinExistence type="predicted"/>
<organism evidence="3 4">
    <name type="scientific">Noviherbaspirillum galbum</name>
    <dbReference type="NCBI Taxonomy" id="2709383"/>
    <lineage>
        <taxon>Bacteria</taxon>
        <taxon>Pseudomonadati</taxon>
        <taxon>Pseudomonadota</taxon>
        <taxon>Betaproteobacteria</taxon>
        <taxon>Burkholderiales</taxon>
        <taxon>Oxalobacteraceae</taxon>
        <taxon>Noviherbaspirillum</taxon>
    </lineage>
</organism>
<evidence type="ECO:0000313" key="3">
    <source>
        <dbReference type="EMBL" id="NEX64504.1"/>
    </source>
</evidence>
<gene>
    <name evidence="3" type="ORF">G3574_25775</name>
</gene>
<dbReference type="RefSeq" id="WP_163968440.1">
    <property type="nucleotide sequence ID" value="NZ_JAAIVB010000080.1"/>
</dbReference>
<name>A0A6B3SV56_9BURK</name>
<evidence type="ECO:0008006" key="5">
    <source>
        <dbReference type="Google" id="ProtNLM"/>
    </source>
</evidence>
<sequence>MALVSISEAAKLVRRNRSTIYRDIERGRLSKTVSPEGETQIETSELLRAYGRLHGEDDGMDPVARDRMRIAILEERTKALERALALEAELRKVKDQVTTELRARLADKENVIKVLESKVLFLEYDKQVEASEHGHDDPTTLKPDAAMQDQPLPGQAGNEQGPPRHEEHADPSRQAASAADYPATSPASNPPSDADRSGATHGPQMQAAPSQAEHVMPRKGWWARFLKKR</sequence>
<protein>
    <recommendedName>
        <fullName evidence="5">Helix-turn-helix domain-containing protein</fullName>
    </recommendedName>
</protein>
<keyword evidence="4" id="KW-1185">Reference proteome</keyword>
<evidence type="ECO:0000313" key="4">
    <source>
        <dbReference type="Proteomes" id="UP000482155"/>
    </source>
</evidence>
<dbReference type="AlphaFoldDB" id="A0A6B3SV56"/>
<feature type="compositionally biased region" description="Basic and acidic residues" evidence="2">
    <location>
        <begin position="162"/>
        <end position="171"/>
    </location>
</feature>
<evidence type="ECO:0000256" key="2">
    <source>
        <dbReference type="SAM" id="MobiDB-lite"/>
    </source>
</evidence>
<comment type="caution">
    <text evidence="3">The sequence shown here is derived from an EMBL/GenBank/DDBJ whole genome shotgun (WGS) entry which is preliminary data.</text>
</comment>
<feature type="coiled-coil region" evidence="1">
    <location>
        <begin position="76"/>
        <end position="118"/>
    </location>
</feature>
<feature type="compositionally biased region" description="Basic and acidic residues" evidence="2">
    <location>
        <begin position="130"/>
        <end position="139"/>
    </location>
</feature>
<dbReference type="EMBL" id="JAAIVB010000080">
    <property type="protein sequence ID" value="NEX64504.1"/>
    <property type="molecule type" value="Genomic_DNA"/>
</dbReference>